<dbReference type="PROSITE" id="PS51257">
    <property type="entry name" value="PROKAR_LIPOPROTEIN"/>
    <property type="match status" value="1"/>
</dbReference>
<evidence type="ECO:0000256" key="4">
    <source>
        <dbReference type="ARBA" id="ARBA00023136"/>
    </source>
</evidence>
<organism evidence="9 10">
    <name type="scientific">Hymenobacter crusticola</name>
    <dbReference type="NCBI Taxonomy" id="1770526"/>
    <lineage>
        <taxon>Bacteria</taxon>
        <taxon>Pseudomonadati</taxon>
        <taxon>Bacteroidota</taxon>
        <taxon>Cytophagia</taxon>
        <taxon>Cytophagales</taxon>
        <taxon>Hymenobacteraceae</taxon>
        <taxon>Hymenobacter</taxon>
    </lineage>
</organism>
<evidence type="ECO:0000256" key="2">
    <source>
        <dbReference type="ARBA" id="ARBA00006275"/>
    </source>
</evidence>
<dbReference type="Pfam" id="PF07980">
    <property type="entry name" value="SusD_RagB"/>
    <property type="match status" value="1"/>
</dbReference>
<name>A0A243W725_9BACT</name>
<keyword evidence="4" id="KW-0472">Membrane</keyword>
<dbReference type="AlphaFoldDB" id="A0A243W725"/>
<dbReference type="InterPro" id="IPR011990">
    <property type="entry name" value="TPR-like_helical_dom_sf"/>
</dbReference>
<proteinExistence type="inferred from homology"/>
<sequence length="552" mass="61901">MKNLAKIALLLPFLVLASCNKDFLDEQPADFLSAENGYVTYKDFNAGVNNLYKLVRAEFYTSNENNPMDYLYGTDIVFDGQPSIRRFTNHAATLDPSGDIPLAHWRDLYKIISETNTLLARLPAAQMSDNEKLLIEARAKFFRAFSYRTLAYLYGGVPLVLEELSAPKYNFVRASKAAVLSQVIDDLTFATANLPGIAQVQNGEISKPAAQHLLAEVYLATGDYNNAITTATAVINDPNVRLMRNRFGSRSSVTPGDVYWDLFQVRNQNRSSGNTEGLWVVQFETDVPGGSAQSTARSGAFYERHHGPNLIDFRLGTLLPFRWPTGDYTGGRGIGWAVSTRYFSNTIWTSDFTTDLRNANHNFVRVYTYNNPAVPSLFGQTVSADAPPAGITVPSRSFYAYQSKVTTPFTHPANLYLNAATFQLKDIAGGTYTDQYLFRLAETYLIRAEANLGKGDKAAAATDINVIRSRVNAKPVTANEVTIDYILDERMRELGMEEKRRLTLMRLGLLYDRVKRFNPYYSDIQVKHNLFPIPFAEIERNREAALEQNPGY</sequence>
<feature type="domain" description="RagB/SusD" evidence="7">
    <location>
        <begin position="429"/>
        <end position="552"/>
    </location>
</feature>
<keyword evidence="5" id="KW-0998">Cell outer membrane</keyword>
<dbReference type="Proteomes" id="UP000194873">
    <property type="component" value="Unassembled WGS sequence"/>
</dbReference>
<dbReference type="OrthoDB" id="9792139at2"/>
<comment type="similarity">
    <text evidence="2">Belongs to the SusD family.</text>
</comment>
<keyword evidence="3 6" id="KW-0732">Signal</keyword>
<dbReference type="GO" id="GO:0009279">
    <property type="term" value="C:cell outer membrane"/>
    <property type="evidence" value="ECO:0007669"/>
    <property type="project" value="UniProtKB-SubCell"/>
</dbReference>
<evidence type="ECO:0000256" key="6">
    <source>
        <dbReference type="SAM" id="SignalP"/>
    </source>
</evidence>
<comment type="caution">
    <text evidence="9">The sequence shown here is derived from an EMBL/GenBank/DDBJ whole genome shotgun (WGS) entry which is preliminary data.</text>
</comment>
<dbReference type="EMBL" id="MTSE01000024">
    <property type="protein sequence ID" value="OUJ70294.1"/>
    <property type="molecule type" value="Genomic_DNA"/>
</dbReference>
<evidence type="ECO:0000256" key="3">
    <source>
        <dbReference type="ARBA" id="ARBA00022729"/>
    </source>
</evidence>
<feature type="domain" description="SusD-like N-terminal" evidence="8">
    <location>
        <begin position="22"/>
        <end position="219"/>
    </location>
</feature>
<keyword evidence="10" id="KW-1185">Reference proteome</keyword>
<gene>
    <name evidence="9" type="ORF">BXP70_24685</name>
</gene>
<dbReference type="Gene3D" id="1.25.40.390">
    <property type="match status" value="1"/>
</dbReference>
<dbReference type="RefSeq" id="WP_086596791.1">
    <property type="nucleotide sequence ID" value="NZ_MTSE01000024.1"/>
</dbReference>
<feature type="signal peptide" evidence="6">
    <location>
        <begin position="1"/>
        <end position="17"/>
    </location>
</feature>
<dbReference type="Pfam" id="PF14322">
    <property type="entry name" value="SusD-like_3"/>
    <property type="match status" value="1"/>
</dbReference>
<dbReference type="InterPro" id="IPR033985">
    <property type="entry name" value="SusD-like_N"/>
</dbReference>
<evidence type="ECO:0000259" key="7">
    <source>
        <dbReference type="Pfam" id="PF07980"/>
    </source>
</evidence>
<dbReference type="InterPro" id="IPR012944">
    <property type="entry name" value="SusD_RagB_dom"/>
</dbReference>
<accession>A0A243W725</accession>
<reference evidence="9 10" key="1">
    <citation type="submission" date="2017-01" db="EMBL/GenBank/DDBJ databases">
        <title>A new Hymenobacter.</title>
        <authorList>
            <person name="Liang Y."/>
            <person name="Feng F."/>
        </authorList>
    </citation>
    <scope>NUCLEOTIDE SEQUENCE [LARGE SCALE GENOMIC DNA]</scope>
    <source>
        <strain evidence="9">MIMBbqt21</strain>
    </source>
</reference>
<comment type="subcellular location">
    <subcellularLocation>
        <location evidence="1">Cell outer membrane</location>
    </subcellularLocation>
</comment>
<evidence type="ECO:0000313" key="9">
    <source>
        <dbReference type="EMBL" id="OUJ70294.1"/>
    </source>
</evidence>
<evidence type="ECO:0000259" key="8">
    <source>
        <dbReference type="Pfam" id="PF14322"/>
    </source>
</evidence>
<feature type="chain" id="PRO_5012647819" evidence="6">
    <location>
        <begin position="18"/>
        <end position="552"/>
    </location>
</feature>
<evidence type="ECO:0000256" key="1">
    <source>
        <dbReference type="ARBA" id="ARBA00004442"/>
    </source>
</evidence>
<evidence type="ECO:0000256" key="5">
    <source>
        <dbReference type="ARBA" id="ARBA00023237"/>
    </source>
</evidence>
<protein>
    <submittedName>
        <fullName evidence="9">RagB/SusD family nutrient uptake outer membrane protein</fullName>
    </submittedName>
</protein>
<dbReference type="SUPFAM" id="SSF48452">
    <property type="entry name" value="TPR-like"/>
    <property type="match status" value="1"/>
</dbReference>
<evidence type="ECO:0000313" key="10">
    <source>
        <dbReference type="Proteomes" id="UP000194873"/>
    </source>
</evidence>